<evidence type="ECO:0000313" key="6">
    <source>
        <dbReference type="RefSeq" id="XP_017322760.1"/>
    </source>
</evidence>
<dbReference type="InterPro" id="IPR019139">
    <property type="entry name" value="LRRFIP1/2"/>
</dbReference>
<sequence>MNTFLNALKAGEETTTDPKDTPEVYVWATEPALVQPTEVPQDQRSMTKLEEKHQKAEDSIAQLEVEKANLTNQVEKLRRTVANMGTMLSETHRECDKLTDEYEHEQEAHSILQKENDEMKETLMHKEELLKVSLPEAEEKHQKAEDSIAQLEVEKANLTNQEYEREREAHSILQKEDDEMMETLMHQEELLKSSMVKAEKKHQKAVETIAQLEVEKSDLKDQVETLRRTVQKIGNMLTETHRECEALTNKYEQKQEANSILEAVNDEMMKTLKELEMKNNEMKQTLMEKEELLMTPWQRLRSNTTRLWSWFPRRRQRTMT</sequence>
<name>A0A2D0QZ25_ICTPU</name>
<dbReference type="Proteomes" id="UP000221080">
    <property type="component" value="Chromosome 5"/>
</dbReference>
<dbReference type="Gene3D" id="1.20.5.4090">
    <property type="match status" value="4"/>
</dbReference>
<organism evidence="5 6">
    <name type="scientific">Ictalurus punctatus</name>
    <name type="common">Channel catfish</name>
    <name type="synonym">Silurus punctatus</name>
    <dbReference type="NCBI Taxonomy" id="7998"/>
    <lineage>
        <taxon>Eukaryota</taxon>
        <taxon>Metazoa</taxon>
        <taxon>Chordata</taxon>
        <taxon>Craniata</taxon>
        <taxon>Vertebrata</taxon>
        <taxon>Euteleostomi</taxon>
        <taxon>Actinopterygii</taxon>
        <taxon>Neopterygii</taxon>
        <taxon>Teleostei</taxon>
        <taxon>Ostariophysi</taxon>
        <taxon>Siluriformes</taxon>
        <taxon>Ictaluridae</taxon>
        <taxon>Ictalurus</taxon>
    </lineage>
</organism>
<dbReference type="AlphaFoldDB" id="A0A2D0QZ25"/>
<dbReference type="GeneID" id="108265137"/>
<gene>
    <name evidence="6" type="primary">LOC108265137</name>
</gene>
<dbReference type="Pfam" id="PF09738">
    <property type="entry name" value="LRRFIP"/>
    <property type="match status" value="1"/>
</dbReference>
<protein>
    <submittedName>
        <fullName evidence="6">Leucine-rich repeat flightless-interacting protein 1</fullName>
    </submittedName>
</protein>
<reference evidence="5" key="1">
    <citation type="journal article" date="2016" name="Nat. Commun.">
        <title>The channel catfish genome sequence provides insights into the evolution of scale formation in teleosts.</title>
        <authorList>
            <person name="Liu Z."/>
            <person name="Liu S."/>
            <person name="Yao J."/>
            <person name="Bao L."/>
            <person name="Zhang J."/>
            <person name="Li Y."/>
            <person name="Jiang C."/>
            <person name="Sun L."/>
            <person name="Wang R."/>
            <person name="Zhang Y."/>
            <person name="Zhou T."/>
            <person name="Zeng Q."/>
            <person name="Fu Q."/>
            <person name="Gao S."/>
            <person name="Li N."/>
            <person name="Koren S."/>
            <person name="Jiang Y."/>
            <person name="Zimin A."/>
            <person name="Xu P."/>
            <person name="Phillippy A.M."/>
            <person name="Geng X."/>
            <person name="Song L."/>
            <person name="Sun F."/>
            <person name="Li C."/>
            <person name="Wang X."/>
            <person name="Chen A."/>
            <person name="Jin Y."/>
            <person name="Yuan Z."/>
            <person name="Yang Y."/>
            <person name="Tan S."/>
            <person name="Peatman E."/>
            <person name="Lu J."/>
            <person name="Qin Z."/>
            <person name="Dunham R."/>
            <person name="Li Z."/>
            <person name="Sonstegard T."/>
            <person name="Feng J."/>
            <person name="Danzmann R.G."/>
            <person name="Schroeder S."/>
            <person name="Scheffler B."/>
            <person name="Duke M.V."/>
            <person name="Ballard L."/>
            <person name="Kucuktas H."/>
            <person name="Kaltenboeck L."/>
            <person name="Liu H."/>
            <person name="Armbruster J."/>
            <person name="Xie Y."/>
            <person name="Kirby M.L."/>
            <person name="Tian Y."/>
            <person name="Flanagan M.E."/>
            <person name="Mu W."/>
            <person name="Waldbieser G.C."/>
        </authorList>
    </citation>
    <scope>NUCLEOTIDE SEQUENCE [LARGE SCALE GENOMIC DNA]</scope>
    <source>
        <strain evidence="5">SDA103</strain>
    </source>
</reference>
<feature type="region of interest" description="Disordered" evidence="4">
    <location>
        <begin position="1"/>
        <end position="21"/>
    </location>
</feature>
<evidence type="ECO:0000256" key="4">
    <source>
        <dbReference type="SAM" id="MobiDB-lite"/>
    </source>
</evidence>
<feature type="compositionally biased region" description="Basic and acidic residues" evidence="4">
    <location>
        <begin position="10"/>
        <end position="21"/>
    </location>
</feature>
<keyword evidence="5" id="KW-1185">Reference proteome</keyword>
<dbReference type="RefSeq" id="XP_017322760.1">
    <property type="nucleotide sequence ID" value="XM_017467271.3"/>
</dbReference>
<comment type="similarity">
    <text evidence="1">Belongs to the LRRFIP family.</text>
</comment>
<dbReference type="GO" id="GO:0000978">
    <property type="term" value="F:RNA polymerase II cis-regulatory region sequence-specific DNA binding"/>
    <property type="evidence" value="ECO:0007669"/>
    <property type="project" value="TreeGrafter"/>
</dbReference>
<dbReference type="PANTHER" id="PTHR19212:SF5">
    <property type="entry name" value="LEUCINE-RICH REPEAT FLIGHTLESS-INTERACTING PROTEIN 1"/>
    <property type="match status" value="1"/>
</dbReference>
<dbReference type="PANTHER" id="PTHR19212">
    <property type="entry name" value="LEUCINE RICH REPEAT IN FLII INTERACTING PROTEIN"/>
    <property type="match status" value="1"/>
</dbReference>
<evidence type="ECO:0000313" key="5">
    <source>
        <dbReference type="Proteomes" id="UP000221080"/>
    </source>
</evidence>
<evidence type="ECO:0000256" key="2">
    <source>
        <dbReference type="ARBA" id="ARBA00023054"/>
    </source>
</evidence>
<dbReference type="OrthoDB" id="8959500at2759"/>
<feature type="coiled-coil region" evidence="3">
    <location>
        <begin position="46"/>
        <end position="292"/>
    </location>
</feature>
<evidence type="ECO:0000256" key="3">
    <source>
        <dbReference type="SAM" id="Coils"/>
    </source>
</evidence>
<dbReference type="GO" id="GO:0000981">
    <property type="term" value="F:DNA-binding transcription factor activity, RNA polymerase II-specific"/>
    <property type="evidence" value="ECO:0007669"/>
    <property type="project" value="TreeGrafter"/>
</dbReference>
<proteinExistence type="inferred from homology"/>
<accession>A0A2D0QZ25</accession>
<dbReference type="KEGG" id="ipu:108265137"/>
<evidence type="ECO:0000256" key="1">
    <source>
        <dbReference type="ARBA" id="ARBA00008275"/>
    </source>
</evidence>
<keyword evidence="2 3" id="KW-0175">Coiled coil</keyword>
<reference evidence="6" key="2">
    <citation type="submission" date="2025-08" db="UniProtKB">
        <authorList>
            <consortium name="RefSeq"/>
        </authorList>
    </citation>
    <scope>IDENTIFICATION</scope>
    <source>
        <tissue evidence="6">Blood</tissue>
    </source>
</reference>